<accession>A0A0D0D462</accession>
<proteinExistence type="predicted"/>
<evidence type="ECO:0000313" key="2">
    <source>
        <dbReference type="Proteomes" id="UP000053593"/>
    </source>
</evidence>
<dbReference type="Proteomes" id="UP000053593">
    <property type="component" value="Unassembled WGS sequence"/>
</dbReference>
<organism evidence="1 2">
    <name type="scientific">Collybiopsis luxurians FD-317 M1</name>
    <dbReference type="NCBI Taxonomy" id="944289"/>
    <lineage>
        <taxon>Eukaryota</taxon>
        <taxon>Fungi</taxon>
        <taxon>Dikarya</taxon>
        <taxon>Basidiomycota</taxon>
        <taxon>Agaricomycotina</taxon>
        <taxon>Agaricomycetes</taxon>
        <taxon>Agaricomycetidae</taxon>
        <taxon>Agaricales</taxon>
        <taxon>Marasmiineae</taxon>
        <taxon>Omphalotaceae</taxon>
        <taxon>Collybiopsis</taxon>
        <taxon>Collybiopsis luxurians</taxon>
    </lineage>
</organism>
<dbReference type="HOGENOM" id="CLU_1073843_0_0_1"/>
<sequence length="259" mass="29096">MMLKSYMGSTQWKMIIFRVCQFIVYLPCRLSMALLLQVRAPLRYLRVHTALELDRGYTSDYGPPPELFMVIDVRSLCSVRSRSGIGKTLKTFSIFGCPGDEDLLEIVFMKDSQIRDVGDICGELIQTLAINCPQFGLGGALPYSCKDRSSIHEALMEMHSLRIIEFSVIPWAAQGAFAYSSLGLQQNSFPTPAALKVISMGMKMYCPSLKYFVYTCCYPSEPPPRYPRYDCVVWTCSSNRQQNETGIEAYGLGDGMDNG</sequence>
<dbReference type="AlphaFoldDB" id="A0A0D0D462"/>
<gene>
    <name evidence="1" type="ORF">GYMLUDRAFT_259149</name>
</gene>
<keyword evidence="2" id="KW-1185">Reference proteome</keyword>
<dbReference type="EMBL" id="KN834762">
    <property type="protein sequence ID" value="KIK64118.1"/>
    <property type="molecule type" value="Genomic_DNA"/>
</dbReference>
<protein>
    <submittedName>
        <fullName evidence="1">Unplaced genomic scaffold GYMLUscaffold_14, whole genome shotgun sequence</fullName>
    </submittedName>
</protein>
<reference evidence="1 2" key="1">
    <citation type="submission" date="2014-04" db="EMBL/GenBank/DDBJ databases">
        <title>Evolutionary Origins and Diversification of the Mycorrhizal Mutualists.</title>
        <authorList>
            <consortium name="DOE Joint Genome Institute"/>
            <consortium name="Mycorrhizal Genomics Consortium"/>
            <person name="Kohler A."/>
            <person name="Kuo A."/>
            <person name="Nagy L.G."/>
            <person name="Floudas D."/>
            <person name="Copeland A."/>
            <person name="Barry K.W."/>
            <person name="Cichocki N."/>
            <person name="Veneault-Fourrey C."/>
            <person name="LaButti K."/>
            <person name="Lindquist E.A."/>
            <person name="Lipzen A."/>
            <person name="Lundell T."/>
            <person name="Morin E."/>
            <person name="Murat C."/>
            <person name="Riley R."/>
            <person name="Ohm R."/>
            <person name="Sun H."/>
            <person name="Tunlid A."/>
            <person name="Henrissat B."/>
            <person name="Grigoriev I.V."/>
            <person name="Hibbett D.S."/>
            <person name="Martin F."/>
        </authorList>
    </citation>
    <scope>NUCLEOTIDE SEQUENCE [LARGE SCALE GENOMIC DNA]</scope>
    <source>
        <strain evidence="1 2">FD-317 M1</strain>
    </source>
</reference>
<evidence type="ECO:0000313" key="1">
    <source>
        <dbReference type="EMBL" id="KIK64118.1"/>
    </source>
</evidence>
<name>A0A0D0D462_9AGAR</name>
<dbReference type="OrthoDB" id="3250756at2759"/>